<name>A0A2J9VKX4_VIBMI</name>
<keyword evidence="3" id="KW-1185">Reference proteome</keyword>
<proteinExistence type="predicted"/>
<gene>
    <name evidence="2" type="ORF">AL544_005825</name>
</gene>
<evidence type="ECO:0000313" key="3">
    <source>
        <dbReference type="Proteomes" id="UP000053748"/>
    </source>
</evidence>
<dbReference type="InterPro" id="IPR046348">
    <property type="entry name" value="SIS_dom_sf"/>
</dbReference>
<dbReference type="PANTHER" id="PTHR30390:SF7">
    <property type="entry name" value="PHOSPHOHEPTOSE ISOMERASE"/>
    <property type="match status" value="1"/>
</dbReference>
<dbReference type="PANTHER" id="PTHR30390">
    <property type="entry name" value="SEDOHEPTULOSE 7-PHOSPHATE ISOMERASE / DNAA INITIATOR-ASSOCIATING FACTOR FOR REPLICATION INITIATION"/>
    <property type="match status" value="1"/>
</dbReference>
<feature type="domain" description="SIS" evidence="1">
    <location>
        <begin position="33"/>
        <end position="212"/>
    </location>
</feature>
<dbReference type="OrthoDB" id="9813831at2"/>
<dbReference type="GO" id="GO:1901135">
    <property type="term" value="P:carbohydrate derivative metabolic process"/>
    <property type="evidence" value="ECO:0007669"/>
    <property type="project" value="InterPro"/>
</dbReference>
<dbReference type="SUPFAM" id="SSF53697">
    <property type="entry name" value="SIS domain"/>
    <property type="match status" value="1"/>
</dbReference>
<reference evidence="2" key="1">
    <citation type="submission" date="2017-12" db="EMBL/GenBank/DDBJ databases">
        <title>FDA dAtabase for Regulatory Grade micrObial Sequences (FDA-ARGOS): Supporting development and validation of Infectious Disease Dx tests.</title>
        <authorList>
            <person name="Hoffmann M."/>
            <person name="Allard M."/>
            <person name="Evans P."/>
            <person name="Brown E."/>
            <person name="Tallon L.J."/>
            <person name="Sadzewicz L."/>
            <person name="Sengamalay N."/>
            <person name="Ott S."/>
            <person name="Godinez A."/>
            <person name="Nagaraj S."/>
            <person name="Vavikolanu K."/>
            <person name="Aluvathingal J."/>
            <person name="Nadendla S."/>
            <person name="Hobson J."/>
            <person name="Sichtig H."/>
        </authorList>
    </citation>
    <scope>NUCLEOTIDE SEQUENCE [LARGE SCALE GENOMIC DNA]</scope>
    <source>
        <strain evidence="2">FDAARGOS_113</strain>
    </source>
</reference>
<sequence>MSKAISNYLNIIHSKLQILESKQDELNTIANVCVEAILNKKNLFVFGASHAGIISEELTYRAGGLALFNPIFHASLMVNVTPITLTSELEKLPKLGEKIIRASKLKEGDILLLNSVSGRNPVVIDAALTAKSIGATVIGLTSVETSRMVTSKHPSGQLLIDIADHIIDNLCDYGDASVVLDGLVQKAAPLSTVMGVTIVNSICLSISEKLLAKGIASPILASANIDGNETLNRAIFDEYADNIHYL</sequence>
<organism evidence="2 3">
    <name type="scientific">Vibrio mimicus</name>
    <dbReference type="NCBI Taxonomy" id="674"/>
    <lineage>
        <taxon>Bacteria</taxon>
        <taxon>Pseudomonadati</taxon>
        <taxon>Pseudomonadota</taxon>
        <taxon>Gammaproteobacteria</taxon>
        <taxon>Vibrionales</taxon>
        <taxon>Vibrionaceae</taxon>
        <taxon>Vibrio</taxon>
    </lineage>
</organism>
<evidence type="ECO:0000313" key="2">
    <source>
        <dbReference type="EMBL" id="PNM64431.1"/>
    </source>
</evidence>
<dbReference type="InterPro" id="IPR050099">
    <property type="entry name" value="SIS_GmhA/DiaA_subfam"/>
</dbReference>
<dbReference type="EMBL" id="LOSJ02000001">
    <property type="protein sequence ID" value="PNM64431.1"/>
    <property type="molecule type" value="Genomic_DNA"/>
</dbReference>
<protein>
    <submittedName>
        <fullName evidence="2">SIS domain-containing protein</fullName>
    </submittedName>
</protein>
<dbReference type="Pfam" id="PF13580">
    <property type="entry name" value="SIS_2"/>
    <property type="match status" value="1"/>
</dbReference>
<dbReference type="RefSeq" id="WP_000030113.1">
    <property type="nucleotide sequence ID" value="NZ_CAWMSS010000002.1"/>
</dbReference>
<dbReference type="Proteomes" id="UP000053748">
    <property type="component" value="Unassembled WGS sequence"/>
</dbReference>
<comment type="caution">
    <text evidence="2">The sequence shown here is derived from an EMBL/GenBank/DDBJ whole genome shotgun (WGS) entry which is preliminary data.</text>
</comment>
<dbReference type="NCBIfam" id="NF002805">
    <property type="entry name" value="PRK02947.1"/>
    <property type="match status" value="1"/>
</dbReference>
<accession>A0A2J9VKX4</accession>
<dbReference type="AlphaFoldDB" id="A0A2J9VKX4"/>
<dbReference type="PROSITE" id="PS51464">
    <property type="entry name" value="SIS"/>
    <property type="match status" value="1"/>
</dbReference>
<dbReference type="Gene3D" id="3.40.50.10490">
    <property type="entry name" value="Glucose-6-phosphate isomerase like protein, domain 1"/>
    <property type="match status" value="1"/>
</dbReference>
<dbReference type="GO" id="GO:0097367">
    <property type="term" value="F:carbohydrate derivative binding"/>
    <property type="evidence" value="ECO:0007669"/>
    <property type="project" value="InterPro"/>
</dbReference>
<evidence type="ECO:0000259" key="1">
    <source>
        <dbReference type="PROSITE" id="PS51464"/>
    </source>
</evidence>
<dbReference type="InterPro" id="IPR001347">
    <property type="entry name" value="SIS_dom"/>
</dbReference>
<dbReference type="STRING" id="674.VM_17760"/>